<evidence type="ECO:0000256" key="3">
    <source>
        <dbReference type="SAM" id="Phobius"/>
    </source>
</evidence>
<reference evidence="4 5" key="1">
    <citation type="journal article" date="2010" name="Nature">
        <title>Genome sequence of the palaeopolyploid soybean.</title>
        <authorList>
            <person name="Schmutz J."/>
            <person name="Cannon S.B."/>
            <person name="Schlueter J."/>
            <person name="Ma J."/>
            <person name="Mitros T."/>
            <person name="Nelson W."/>
            <person name="Hyten D.L."/>
            <person name="Song Q."/>
            <person name="Thelen J.J."/>
            <person name="Cheng J."/>
            <person name="Xu D."/>
            <person name="Hellsten U."/>
            <person name="May G.D."/>
            <person name="Yu Y."/>
            <person name="Sakurai T."/>
            <person name="Umezawa T."/>
            <person name="Bhattacharyya M.K."/>
            <person name="Sandhu D."/>
            <person name="Valliyodan B."/>
            <person name="Lindquist E."/>
            <person name="Peto M."/>
            <person name="Grant D."/>
            <person name="Shu S."/>
            <person name="Goodstein D."/>
            <person name="Barry K."/>
            <person name="Futrell-Griggs M."/>
            <person name="Abernathy B."/>
            <person name="Du J."/>
            <person name="Tian Z."/>
            <person name="Zhu L."/>
            <person name="Gill N."/>
            <person name="Joshi T."/>
            <person name="Libault M."/>
            <person name="Sethuraman A."/>
            <person name="Zhang X.-C."/>
            <person name="Shinozaki K."/>
            <person name="Nguyen H.T."/>
            <person name="Wing R.A."/>
            <person name="Cregan P."/>
            <person name="Specht J."/>
            <person name="Grimwood J."/>
            <person name="Rokhsar D."/>
            <person name="Stacey G."/>
            <person name="Shoemaker R.C."/>
            <person name="Jackson S.A."/>
        </authorList>
    </citation>
    <scope>NUCLEOTIDE SEQUENCE [LARGE SCALE GENOMIC DNA]</scope>
    <source>
        <strain evidence="5">cv. Williams 82</strain>
        <tissue evidence="4">Callus</tissue>
    </source>
</reference>
<dbReference type="Gramene" id="KRH50587">
    <property type="protein sequence ID" value="KRH50587"/>
    <property type="gene ID" value="GLYMA_07G230300"/>
</dbReference>
<reference evidence="5" key="2">
    <citation type="submission" date="2018-02" db="UniProtKB">
        <authorList>
            <consortium name="EnsemblPlants"/>
        </authorList>
    </citation>
    <scope>IDENTIFICATION</scope>
    <source>
        <strain evidence="5">Williams 82</strain>
    </source>
</reference>
<dbReference type="Pfam" id="PF07891">
    <property type="entry name" value="DUF1666"/>
    <property type="match status" value="1"/>
</dbReference>
<dbReference type="eggNOG" id="ENOG502QTPI">
    <property type="taxonomic scope" value="Eukaryota"/>
</dbReference>
<keyword evidence="3" id="KW-0472">Membrane</keyword>
<dbReference type="OrthoDB" id="772197at2759"/>
<dbReference type="EMBL" id="CM000840">
    <property type="protein sequence ID" value="KRH50587.1"/>
    <property type="molecule type" value="Genomic_DNA"/>
</dbReference>
<dbReference type="GeneID" id="100815449"/>
<keyword evidence="6" id="KW-1185">Reference proteome</keyword>
<feature type="region of interest" description="Disordered" evidence="2">
    <location>
        <begin position="294"/>
        <end position="321"/>
    </location>
</feature>
<feature type="transmembrane region" description="Helical" evidence="3">
    <location>
        <begin position="29"/>
        <end position="56"/>
    </location>
</feature>
<feature type="region of interest" description="Disordered" evidence="2">
    <location>
        <begin position="162"/>
        <end position="191"/>
    </location>
</feature>
<dbReference type="HOGENOM" id="CLU_015578_0_0_1"/>
<dbReference type="PANTHER" id="PTHR46741:SF1">
    <property type="entry name" value="DUF1666 FAMILY PROTEIN"/>
    <property type="match status" value="1"/>
</dbReference>
<keyword evidence="1" id="KW-0175">Coiled coil</keyword>
<organism evidence="5">
    <name type="scientific">Glycine max</name>
    <name type="common">Soybean</name>
    <name type="synonym">Glycine hispida</name>
    <dbReference type="NCBI Taxonomy" id="3847"/>
    <lineage>
        <taxon>Eukaryota</taxon>
        <taxon>Viridiplantae</taxon>
        <taxon>Streptophyta</taxon>
        <taxon>Embryophyta</taxon>
        <taxon>Tracheophyta</taxon>
        <taxon>Spermatophyta</taxon>
        <taxon>Magnoliopsida</taxon>
        <taxon>eudicotyledons</taxon>
        <taxon>Gunneridae</taxon>
        <taxon>Pentapetalae</taxon>
        <taxon>rosids</taxon>
        <taxon>fabids</taxon>
        <taxon>Fabales</taxon>
        <taxon>Fabaceae</taxon>
        <taxon>Papilionoideae</taxon>
        <taxon>50 kb inversion clade</taxon>
        <taxon>NPAAA clade</taxon>
        <taxon>indigoferoid/millettioid clade</taxon>
        <taxon>Phaseoleae</taxon>
        <taxon>Glycine</taxon>
        <taxon>Glycine subgen. Soja</taxon>
    </lineage>
</organism>
<reference evidence="4" key="3">
    <citation type="submission" date="2018-07" db="EMBL/GenBank/DDBJ databases">
        <title>WGS assembly of Glycine max.</title>
        <authorList>
            <person name="Schmutz J."/>
            <person name="Cannon S."/>
            <person name="Schlueter J."/>
            <person name="Ma J."/>
            <person name="Mitros T."/>
            <person name="Nelson W."/>
            <person name="Hyten D."/>
            <person name="Song Q."/>
            <person name="Thelen J."/>
            <person name="Cheng J."/>
            <person name="Xu D."/>
            <person name="Hellsten U."/>
            <person name="May G."/>
            <person name="Yu Y."/>
            <person name="Sakurai T."/>
            <person name="Umezawa T."/>
            <person name="Bhattacharyya M."/>
            <person name="Sandhu D."/>
            <person name="Valliyodan B."/>
            <person name="Lindquist E."/>
            <person name="Peto M."/>
            <person name="Grant D."/>
            <person name="Shu S."/>
            <person name="Goodstein D."/>
            <person name="Barry K."/>
            <person name="Futrell-Griggs M."/>
            <person name="Abernathy B."/>
            <person name="Du J."/>
            <person name="Tian Z."/>
            <person name="Zhu L."/>
            <person name="Gill N."/>
            <person name="Joshi T."/>
            <person name="Libault M."/>
            <person name="Sethuraman A."/>
            <person name="Zhang X."/>
            <person name="Shinozaki K."/>
            <person name="Nguyen H."/>
            <person name="Wing R."/>
            <person name="Cregan P."/>
            <person name="Specht J."/>
            <person name="Grimwood J."/>
            <person name="Rokhsar D."/>
            <person name="Stacey G."/>
            <person name="Shoemaker R."/>
            <person name="Jackson S."/>
        </authorList>
    </citation>
    <scope>NUCLEOTIDE SEQUENCE</scope>
    <source>
        <tissue evidence="4">Callus</tissue>
    </source>
</reference>
<dbReference type="AlphaFoldDB" id="K7L3E1"/>
<dbReference type="RefSeq" id="XP_006583966.1">
    <property type="nucleotide sequence ID" value="XM_006583903.4"/>
</dbReference>
<keyword evidence="3" id="KW-0812">Transmembrane</keyword>
<evidence type="ECO:0000313" key="6">
    <source>
        <dbReference type="Proteomes" id="UP000008827"/>
    </source>
</evidence>
<protein>
    <recommendedName>
        <fullName evidence="7">Ribosomal protein L34Ae</fullName>
    </recommendedName>
</protein>
<dbReference type="EMBL" id="CM000840">
    <property type="protein sequence ID" value="KRH50586.1"/>
    <property type="molecule type" value="Genomic_DNA"/>
</dbReference>
<gene>
    <name evidence="5" type="primary">LOC100815449</name>
    <name evidence="4" type="ORF">GLYMA_07G230300</name>
</gene>
<dbReference type="PANTHER" id="PTHR46741">
    <property type="entry name" value="OS09G0413600 PROTEIN"/>
    <property type="match status" value="1"/>
</dbReference>
<dbReference type="InterPro" id="IPR012870">
    <property type="entry name" value="DUF1666"/>
</dbReference>
<evidence type="ECO:0000313" key="4">
    <source>
        <dbReference type="EMBL" id="KRH50586.1"/>
    </source>
</evidence>
<dbReference type="EnsemblPlants" id="KRH50586">
    <property type="protein sequence ID" value="KRH50586"/>
    <property type="gene ID" value="GLYMA_07G230300"/>
</dbReference>
<evidence type="ECO:0000256" key="1">
    <source>
        <dbReference type="SAM" id="Coils"/>
    </source>
</evidence>
<evidence type="ECO:0000256" key="2">
    <source>
        <dbReference type="SAM" id="MobiDB-lite"/>
    </source>
</evidence>
<feature type="coiled-coil region" evidence="1">
    <location>
        <begin position="87"/>
        <end position="114"/>
    </location>
</feature>
<dbReference type="ExpressionAtlas" id="K7L3E1">
    <property type="expression patterns" value="baseline and differential"/>
</dbReference>
<sequence length="770" mass="90078">MGSRNLVMVKTHIGSINVSFANGFVYENVLWALPSLCVFFCSYVLYSLGLILRYIFRFHVEDRKSEHLVPHDLLDQTKRYRIEDSKVDGFAEELANLFSVLKELEEEIEFSVLEEKDSDMHEDSNEREGEACESVFLETVAYVHEDVKKIGENETESFVFMEDDSNTPQDNKEKVEEEKTEESFFTDTDSVEASSLVEEPRILTFSFQQNYIAANDSDNIFSRTENIAKMEFPEKNLEKALVAQEEKEQFVQDERSITSNSTFGQIFQINAVGGSDSSNDDHLQHDNTLQYDFGSESCSSGIDDSVSHKDERVEDGEETQYSWDSEVSYNHNFHLDENKDVMEGSSYCGEEECRGSMEKTKETMWEDNLDESDFDEEEDEDEDDFEWEHDEVLEQLKMELKNARQGGLATILEEEEEEETESPKVVEDRKPLKIEEKKEFKDHIVEIQKVYRCYAEKIRKLDVLNYQTMHAIGLLELKDPLKLMLIPKSTVQSAKPLSQNLWPRKTQKQISDPMLKFVQELHGDLELVYVGQVCLSWEILCWQHKRVQVLKQCDSQWPRSYNLVAGDFQLFQVLMQRFLEDEPFQGPRIRNYVKNRCLIRNLLQVPVIKDDNTKDKKIIKLGEEHAIDSERLEQIIKESMRVFWEFVRADKDYGNVIKVFHQTGIHVKDPAISDLLGNVRTQLQKKERKLKDTVRSGNCIVRKFLKHNEEQIQLDQEQLLAQVGLRLVSRVMHMKKLRKDQLMWCNEKLNRIKFDGRKVQVEPSFLFFPC</sequence>
<evidence type="ECO:0000313" key="5">
    <source>
        <dbReference type="EnsemblPlants" id="KRH50587"/>
    </source>
</evidence>
<proteinExistence type="predicted"/>
<dbReference type="EnsemblPlants" id="KRH50587">
    <property type="protein sequence ID" value="KRH50587"/>
    <property type="gene ID" value="GLYMA_07G230300"/>
</dbReference>
<dbReference type="Gramene" id="KRH50586">
    <property type="protein sequence ID" value="KRH50586"/>
    <property type="gene ID" value="GLYMA_07G230300"/>
</dbReference>
<keyword evidence="3" id="KW-1133">Transmembrane helix</keyword>
<evidence type="ECO:0008006" key="7">
    <source>
        <dbReference type="Google" id="ProtNLM"/>
    </source>
</evidence>
<dbReference type="PaxDb" id="3847-GLYMA07G35770.3"/>
<dbReference type="Proteomes" id="UP000008827">
    <property type="component" value="Chromosome 7"/>
</dbReference>
<dbReference type="KEGG" id="gmx:100815449"/>
<name>K7L3E1_SOYBN</name>
<accession>K7L3E1</accession>